<evidence type="ECO:0000313" key="14">
    <source>
        <dbReference type="EMBL" id="URD89492.1"/>
    </source>
</evidence>
<sequence length="1109" mass="120307">MEMKKVSACISAFILLLLSFTSFGSSQPDSCSSKLTVSNLIPFNTSSLTCMSAWSSEGFILRYENAGPSLWNFVLSAPDKGAYIAIGFSGNGRMVGSSAMVGWKSSSGVGIVKQYYLGGYSSNQCPPDKGSLSLVQGSSLIVSQSSRLYLVFQFSTAQPQSSLVYAVGPSNNLPSSGGYLSTHRDMASGTLSSPAGGGGRGGGGDDDGDDDEHGQKGDGEGESSSGRKRGGDDDSDGEDAVARRSGGGLSLTKKHALLTILGWGILLPIGAATARFLKHHDPLWFYSHVLVQGVAFFVGVIGVLAGFKLEHNPGDGRDVDAHKTLGIFVLAFGGLQVMAVLMRPKKEAKARKYWNCYHHNVGRAAIVCAVANIFYGLWLAKEARDWSYGYGIFVGVWVVVCFVLREWRRKHVVECAVCHSKREEMERNNTTICLAIFLLSLVDFSSPANSQSDSCSSQLSVSNLIPFDTTSFHCFSAWNSEGFILRNADLTCSIASQYAQSGQNLWSFVLSAPDAGSYISIGFSSDGRMDGSSAVAGWITSNGPGIVKRYYLGGKSSSQCPPDQGSLRLVANNSLIVSQSSRLYLAFQLSTSQPAPYLIYAVGPSNSIPSSDYYLSTHQNQASASINYATVLHGSGVASDAGSRGFPARRWHGLLTMLAWGVLMPAGVIMARYFKHLDPLWFYSHISIQGIGFVLGLVGIIAGFNLDDDLPNADSHQAIGICILVFGSLQVMAFLIRPDKSSKIRRYWNWYHHYVGRAAIALAVANIFLGLSVAHEDGSWTVGYVIFLVVWVIASLLLEVKRRMKKDDLGSVPKPIPRSDCAHRVDLQRQDSLPTSRDMGNPLVYEIWEKPASSCVIGICSAIWFYIQKKNIGYSNVGLSYETAIAGQYWRIITSAFSHISVVHLVFNMSALWSLGVVEQLGHLGLGIEFYLQYTLVLVVLSGVLVLLAYHILIQKFKLEYFRRVTAVGYSCVVFGWMTILAVKQPSSKLNLFGVLSLPISFAPFESLIFTSIIVPQASFIGHLSGIIVGYSIAWGLIHGMSNYWAISMLGWLMLMFILSLKRTGAVDLPFIEIEPVTDPSLPAVGFIPSGNGRTLQMNVLHGRGAELV</sequence>
<feature type="transmembrane region" description="Helical" evidence="10">
    <location>
        <begin position="686"/>
        <end position="706"/>
    </location>
</feature>
<dbReference type="InterPro" id="IPR035952">
    <property type="entry name" value="Rhomboid-like_sf"/>
</dbReference>
<dbReference type="AlphaFoldDB" id="A0A9E7JPW5"/>
<comment type="subcellular location">
    <subcellularLocation>
        <location evidence="1">Membrane</location>
        <topology evidence="1">Multi-pass membrane protein</topology>
    </subcellularLocation>
</comment>
<evidence type="ECO:0000256" key="3">
    <source>
        <dbReference type="ARBA" id="ARBA00022448"/>
    </source>
</evidence>
<dbReference type="InterPro" id="IPR006593">
    <property type="entry name" value="Cyt_b561/ferric_Rdtase_TM"/>
</dbReference>
<comment type="similarity">
    <text evidence="2">Belongs to the peptidase S54 family.</text>
</comment>
<evidence type="ECO:0000256" key="2">
    <source>
        <dbReference type="ARBA" id="ARBA00009045"/>
    </source>
</evidence>
<feature type="transmembrane region" description="Helical" evidence="10">
    <location>
        <begin position="1020"/>
        <end position="1038"/>
    </location>
</feature>
<dbReference type="Gene3D" id="1.20.120.1770">
    <property type="match status" value="2"/>
</dbReference>
<feature type="transmembrane region" description="Helical" evidence="10">
    <location>
        <begin position="965"/>
        <end position="983"/>
    </location>
</feature>
<protein>
    <submittedName>
        <fullName evidence="14">DOMON domain</fullName>
    </submittedName>
</protein>
<feature type="transmembrane region" description="Helical" evidence="10">
    <location>
        <begin position="896"/>
        <end position="918"/>
    </location>
</feature>
<feature type="signal peptide" evidence="11">
    <location>
        <begin position="1"/>
        <end position="26"/>
    </location>
</feature>
<gene>
    <name evidence="14" type="ORF">MUK42_26592</name>
</gene>
<organism evidence="14 15">
    <name type="scientific">Musa troglodytarum</name>
    <name type="common">fe'i banana</name>
    <dbReference type="NCBI Taxonomy" id="320322"/>
    <lineage>
        <taxon>Eukaryota</taxon>
        <taxon>Viridiplantae</taxon>
        <taxon>Streptophyta</taxon>
        <taxon>Embryophyta</taxon>
        <taxon>Tracheophyta</taxon>
        <taxon>Spermatophyta</taxon>
        <taxon>Magnoliopsida</taxon>
        <taxon>Liliopsida</taxon>
        <taxon>Zingiberales</taxon>
        <taxon>Musaceae</taxon>
        <taxon>Musa</taxon>
    </lineage>
</organism>
<keyword evidence="6" id="KW-0249">Electron transport</keyword>
<feature type="domain" description="DOMON" evidence="12">
    <location>
        <begin position="57"/>
        <end position="168"/>
    </location>
</feature>
<dbReference type="SMART" id="SM00664">
    <property type="entry name" value="DoH"/>
    <property type="match status" value="2"/>
</dbReference>
<feature type="transmembrane region" description="Helical" evidence="10">
    <location>
        <begin position="361"/>
        <end position="380"/>
    </location>
</feature>
<feature type="transmembrane region" description="Helical" evidence="10">
    <location>
        <begin position="256"/>
        <end position="277"/>
    </location>
</feature>
<dbReference type="CDD" id="cd09631">
    <property type="entry name" value="DOMON_DOH"/>
    <property type="match status" value="2"/>
</dbReference>
<evidence type="ECO:0000256" key="4">
    <source>
        <dbReference type="ARBA" id="ARBA00022692"/>
    </source>
</evidence>
<dbReference type="Proteomes" id="UP001055439">
    <property type="component" value="Chromosome 2"/>
</dbReference>
<dbReference type="SMART" id="SM00665">
    <property type="entry name" value="B561"/>
    <property type="match status" value="2"/>
</dbReference>
<keyword evidence="15" id="KW-1185">Reference proteome</keyword>
<feature type="transmembrane region" description="Helical" evidence="10">
    <location>
        <begin position="780"/>
        <end position="798"/>
    </location>
</feature>
<feature type="domain" description="Cytochrome b561" evidence="13">
    <location>
        <begin position="225"/>
        <end position="413"/>
    </location>
</feature>
<dbReference type="Pfam" id="PF03188">
    <property type="entry name" value="Cytochrom_B561"/>
    <property type="match status" value="2"/>
</dbReference>
<keyword evidence="7 10" id="KW-1133">Transmembrane helix</keyword>
<feature type="transmembrane region" description="Helical" evidence="10">
    <location>
        <begin position="718"/>
        <end position="736"/>
    </location>
</feature>
<feature type="region of interest" description="Disordered" evidence="9">
    <location>
        <begin position="176"/>
        <end position="245"/>
    </location>
</feature>
<feature type="transmembrane region" description="Helical" evidence="10">
    <location>
        <begin position="386"/>
        <end position="404"/>
    </location>
</feature>
<feature type="domain" description="DOMON" evidence="12">
    <location>
        <begin position="492"/>
        <end position="603"/>
    </location>
</feature>
<dbReference type="PANTHER" id="PTHR23130:SF154">
    <property type="entry name" value="OS01G0895200 PROTEIN"/>
    <property type="match status" value="1"/>
</dbReference>
<evidence type="ECO:0000256" key="7">
    <source>
        <dbReference type="ARBA" id="ARBA00022989"/>
    </source>
</evidence>
<feature type="transmembrane region" description="Helical" evidence="10">
    <location>
        <begin position="321"/>
        <end position="341"/>
    </location>
</feature>
<evidence type="ECO:0000256" key="11">
    <source>
        <dbReference type="SAM" id="SignalP"/>
    </source>
</evidence>
<dbReference type="PROSITE" id="PS50836">
    <property type="entry name" value="DOMON"/>
    <property type="match status" value="2"/>
</dbReference>
<dbReference type="SUPFAM" id="SSF144091">
    <property type="entry name" value="Rhomboid-like"/>
    <property type="match status" value="1"/>
</dbReference>
<dbReference type="CDD" id="cd08760">
    <property type="entry name" value="Cyt_b561_FRRS1_like"/>
    <property type="match status" value="2"/>
</dbReference>
<keyword evidence="5 11" id="KW-0732">Signal</keyword>
<feature type="transmembrane region" description="Helical" evidence="10">
    <location>
        <begin position="1044"/>
        <end position="1061"/>
    </location>
</feature>
<dbReference type="GO" id="GO:0016020">
    <property type="term" value="C:membrane"/>
    <property type="evidence" value="ECO:0007669"/>
    <property type="project" value="UniProtKB-SubCell"/>
</dbReference>
<evidence type="ECO:0000259" key="13">
    <source>
        <dbReference type="PROSITE" id="PS50939"/>
    </source>
</evidence>
<evidence type="ECO:0000313" key="15">
    <source>
        <dbReference type="Proteomes" id="UP001055439"/>
    </source>
</evidence>
<reference evidence="14" key="1">
    <citation type="submission" date="2022-05" db="EMBL/GenBank/DDBJ databases">
        <title>The Musa troglodytarum L. genome provides insights into the mechanism of non-climacteric behaviour and enrichment of carotenoids.</title>
        <authorList>
            <person name="Wang J."/>
        </authorList>
    </citation>
    <scope>NUCLEOTIDE SEQUENCE</scope>
    <source>
        <tissue evidence="14">Leaf</tissue>
    </source>
</reference>
<dbReference type="FunFam" id="1.20.1540.10:FF:000008">
    <property type="entry name" value="RHOMBOID-like protein 13"/>
    <property type="match status" value="1"/>
</dbReference>
<evidence type="ECO:0000256" key="9">
    <source>
        <dbReference type="SAM" id="MobiDB-lite"/>
    </source>
</evidence>
<name>A0A9E7JPW5_9LILI</name>
<evidence type="ECO:0000256" key="1">
    <source>
        <dbReference type="ARBA" id="ARBA00004141"/>
    </source>
</evidence>
<dbReference type="InterPro" id="IPR005018">
    <property type="entry name" value="DOMON_domain"/>
</dbReference>
<dbReference type="PROSITE" id="PS50939">
    <property type="entry name" value="CYTOCHROME_B561"/>
    <property type="match status" value="2"/>
</dbReference>
<dbReference type="InterPro" id="IPR022764">
    <property type="entry name" value="Peptidase_S54_rhomboid_dom"/>
</dbReference>
<keyword evidence="4 10" id="KW-0812">Transmembrane</keyword>
<dbReference type="OrthoDB" id="19261at2759"/>
<evidence type="ECO:0000259" key="12">
    <source>
        <dbReference type="PROSITE" id="PS50836"/>
    </source>
</evidence>
<dbReference type="Pfam" id="PF01694">
    <property type="entry name" value="Rhomboid"/>
    <property type="match status" value="1"/>
</dbReference>
<dbReference type="InterPro" id="IPR045266">
    <property type="entry name" value="DOH_DOMON"/>
</dbReference>
<proteinExistence type="inferred from homology"/>
<feature type="transmembrane region" description="Helical" evidence="10">
    <location>
        <begin position="289"/>
        <end position="309"/>
    </location>
</feature>
<feature type="transmembrane region" description="Helical" evidence="10">
    <location>
        <begin position="995"/>
        <end position="1015"/>
    </location>
</feature>
<accession>A0A9E7JPW5</accession>
<evidence type="ECO:0000256" key="8">
    <source>
        <dbReference type="ARBA" id="ARBA00023136"/>
    </source>
</evidence>
<feature type="domain" description="Cytochrome b561" evidence="13">
    <location>
        <begin position="614"/>
        <end position="807"/>
    </location>
</feature>
<keyword evidence="3" id="KW-0813">Transport</keyword>
<evidence type="ECO:0000256" key="6">
    <source>
        <dbReference type="ARBA" id="ARBA00022982"/>
    </source>
</evidence>
<evidence type="ECO:0000256" key="5">
    <source>
        <dbReference type="ARBA" id="ARBA00022729"/>
    </source>
</evidence>
<keyword evidence="8 10" id="KW-0472">Membrane</keyword>
<feature type="transmembrane region" description="Helical" evidence="10">
    <location>
        <begin position="930"/>
        <end position="953"/>
    </location>
</feature>
<dbReference type="GO" id="GO:0004252">
    <property type="term" value="F:serine-type endopeptidase activity"/>
    <property type="evidence" value="ECO:0007669"/>
    <property type="project" value="InterPro"/>
</dbReference>
<feature type="transmembrane region" description="Helical" evidence="10">
    <location>
        <begin position="757"/>
        <end position="774"/>
    </location>
</feature>
<dbReference type="Gene3D" id="1.20.1540.10">
    <property type="entry name" value="Rhomboid-like"/>
    <property type="match status" value="1"/>
</dbReference>
<feature type="chain" id="PRO_5039132303" evidence="11">
    <location>
        <begin position="27"/>
        <end position="1109"/>
    </location>
</feature>
<evidence type="ECO:0000256" key="10">
    <source>
        <dbReference type="SAM" id="Phobius"/>
    </source>
</evidence>
<dbReference type="EMBL" id="CP097504">
    <property type="protein sequence ID" value="URD89492.1"/>
    <property type="molecule type" value="Genomic_DNA"/>
</dbReference>
<dbReference type="PANTHER" id="PTHR23130">
    <property type="entry name" value="CYTOCHROME B561 AND DOMON DOMAIN-CONTAINING PROTEIN"/>
    <property type="match status" value="1"/>
</dbReference>